<reference evidence="5" key="1">
    <citation type="submission" date="2023-07" db="EMBL/GenBank/DDBJ databases">
        <title>Chromosome-level genome assembly of Artemia franciscana.</title>
        <authorList>
            <person name="Jo E."/>
        </authorList>
    </citation>
    <scope>NUCLEOTIDE SEQUENCE</scope>
    <source>
        <tissue evidence="5">Whole body</tissue>
    </source>
</reference>
<organism evidence="5 6">
    <name type="scientific">Artemia franciscana</name>
    <name type="common">Brine shrimp</name>
    <name type="synonym">Artemia sanfranciscana</name>
    <dbReference type="NCBI Taxonomy" id="6661"/>
    <lineage>
        <taxon>Eukaryota</taxon>
        <taxon>Metazoa</taxon>
        <taxon>Ecdysozoa</taxon>
        <taxon>Arthropoda</taxon>
        <taxon>Crustacea</taxon>
        <taxon>Branchiopoda</taxon>
        <taxon>Anostraca</taxon>
        <taxon>Artemiidae</taxon>
        <taxon>Artemia</taxon>
    </lineage>
</organism>
<evidence type="ECO:0000256" key="1">
    <source>
        <dbReference type="ARBA" id="ARBA00023203"/>
    </source>
</evidence>
<keyword evidence="1" id="KW-0009">Actin-binding</keyword>
<evidence type="ECO:0000313" key="6">
    <source>
        <dbReference type="Proteomes" id="UP001187531"/>
    </source>
</evidence>
<feature type="region of interest" description="Disordered" evidence="3">
    <location>
        <begin position="374"/>
        <end position="467"/>
    </location>
</feature>
<feature type="region of interest" description="Disordered" evidence="3">
    <location>
        <begin position="15"/>
        <end position="42"/>
    </location>
</feature>
<dbReference type="GO" id="GO:0043015">
    <property type="term" value="F:gamma-tubulin binding"/>
    <property type="evidence" value="ECO:0007669"/>
    <property type="project" value="TreeGrafter"/>
</dbReference>
<dbReference type="GO" id="GO:0005829">
    <property type="term" value="C:cytosol"/>
    <property type="evidence" value="ECO:0007669"/>
    <property type="project" value="GOC"/>
</dbReference>
<feature type="region of interest" description="Disordered" evidence="3">
    <location>
        <begin position="196"/>
        <end position="222"/>
    </location>
</feature>
<accession>A0AA88HUQ9</accession>
<keyword evidence="6" id="KW-1185">Reference proteome</keyword>
<dbReference type="GO" id="GO:0005769">
    <property type="term" value="C:early endosome"/>
    <property type="evidence" value="ECO:0007669"/>
    <property type="project" value="InterPro"/>
</dbReference>
<protein>
    <recommendedName>
        <fullName evidence="4">WH2 domain-containing protein</fullName>
    </recommendedName>
</protein>
<dbReference type="PANTHER" id="PTHR23331">
    <property type="entry name" value="CXYORF1"/>
    <property type="match status" value="1"/>
</dbReference>
<evidence type="ECO:0000256" key="2">
    <source>
        <dbReference type="SAM" id="Coils"/>
    </source>
</evidence>
<dbReference type="GO" id="GO:0043014">
    <property type="term" value="F:alpha-tubulin binding"/>
    <property type="evidence" value="ECO:0007669"/>
    <property type="project" value="InterPro"/>
</dbReference>
<feature type="compositionally biased region" description="Basic and acidic residues" evidence="3">
    <location>
        <begin position="329"/>
        <end position="344"/>
    </location>
</feature>
<dbReference type="GO" id="GO:0006887">
    <property type="term" value="P:exocytosis"/>
    <property type="evidence" value="ECO:0007669"/>
    <property type="project" value="TreeGrafter"/>
</dbReference>
<feature type="compositionally biased region" description="Basic and acidic residues" evidence="3">
    <location>
        <begin position="201"/>
        <end position="214"/>
    </location>
</feature>
<evidence type="ECO:0000256" key="3">
    <source>
        <dbReference type="SAM" id="MobiDB-lite"/>
    </source>
</evidence>
<dbReference type="InterPro" id="IPR028290">
    <property type="entry name" value="WASH1"/>
</dbReference>
<dbReference type="InterPro" id="IPR003124">
    <property type="entry name" value="WH2_dom"/>
</dbReference>
<dbReference type="Proteomes" id="UP001187531">
    <property type="component" value="Unassembled WGS sequence"/>
</dbReference>
<comment type="caution">
    <text evidence="5">The sequence shown here is derived from an EMBL/GenBank/DDBJ whole genome shotgun (WGS) entry which is preliminary data.</text>
</comment>
<dbReference type="GO" id="GO:0032456">
    <property type="term" value="P:endocytic recycling"/>
    <property type="evidence" value="ECO:0007669"/>
    <property type="project" value="TreeGrafter"/>
</dbReference>
<dbReference type="EMBL" id="JAVRJZ010000009">
    <property type="protein sequence ID" value="KAK2718405.1"/>
    <property type="molecule type" value="Genomic_DNA"/>
</dbReference>
<feature type="coiled-coil region" evidence="2">
    <location>
        <begin position="285"/>
        <end position="312"/>
    </location>
</feature>
<feature type="region of interest" description="Disordered" evidence="3">
    <location>
        <begin position="323"/>
        <end position="345"/>
    </location>
</feature>
<feature type="region of interest" description="Disordered" evidence="3">
    <location>
        <begin position="77"/>
        <end position="131"/>
    </location>
</feature>
<name>A0AA88HUQ9_ARTSF</name>
<sequence>MYNRNDNAYGDERRRWNADDRYTQSSRYQDTGISSGLRGNDYQSRQSLMSTNYDDIRYFNANSGRVALLQENEMRRQETLERRSDSYGSGGQYGGFRVRGDRPRKSVYDEGPYHRQETERYPPRREEPLRGRGLLGEPEQQFLRPQPNMVHQMESEAKLALANTLINALVQSQQQPVLPTPAPWMAQPLMNASLFGGGVRGRRDEPRYRRDEARGYGQKMTRKVKPRKKLHIEIPAWQKYYALLHFLIMIPAYEMFAGSVKRTNSELASAHLMSEAKIASLKAMLDSKDTLIEDLQTAKMKLEQKNADFVERLRASEKLRRKLHGQMQDMKKDELVSRERKETGQEMVPEGFLDMRSSLMDAIRQAGGAGKAKLKSVVKTTSEEPTQEITRDEKSKSAVKPGGDLMSDLMAKLSTRRKGISGPPATKLLTPAQPSAPSGIFEKISSLIFQPEEDSQPDEEEDVWNDS</sequence>
<dbReference type="AlphaFoldDB" id="A0AA88HUQ9"/>
<feature type="compositionally biased region" description="Basic and acidic residues" evidence="3">
    <location>
        <begin position="98"/>
        <end position="130"/>
    </location>
</feature>
<feature type="compositionally biased region" description="Polar residues" evidence="3">
    <location>
        <begin position="378"/>
        <end position="388"/>
    </location>
</feature>
<proteinExistence type="predicted"/>
<feature type="compositionally biased region" description="Acidic residues" evidence="3">
    <location>
        <begin position="451"/>
        <end position="467"/>
    </location>
</feature>
<dbReference type="GO" id="GO:0042147">
    <property type="term" value="P:retrograde transport, endosome to Golgi"/>
    <property type="evidence" value="ECO:0007669"/>
    <property type="project" value="TreeGrafter"/>
</dbReference>
<dbReference type="PANTHER" id="PTHR23331:SF1">
    <property type="entry name" value="WASH COMPLEX SUBUNIT 1"/>
    <property type="match status" value="1"/>
</dbReference>
<evidence type="ECO:0000259" key="4">
    <source>
        <dbReference type="PROSITE" id="PS51082"/>
    </source>
</evidence>
<dbReference type="GO" id="GO:0034314">
    <property type="term" value="P:Arp2/3 complex-mediated actin nucleation"/>
    <property type="evidence" value="ECO:0007669"/>
    <property type="project" value="InterPro"/>
</dbReference>
<keyword evidence="2" id="KW-0175">Coiled coil</keyword>
<dbReference type="GO" id="GO:0003779">
    <property type="term" value="F:actin binding"/>
    <property type="evidence" value="ECO:0007669"/>
    <property type="project" value="UniProtKB-KW"/>
</dbReference>
<dbReference type="GO" id="GO:0055037">
    <property type="term" value="C:recycling endosome"/>
    <property type="evidence" value="ECO:0007669"/>
    <property type="project" value="TreeGrafter"/>
</dbReference>
<dbReference type="GO" id="GO:0071203">
    <property type="term" value="C:WASH complex"/>
    <property type="evidence" value="ECO:0007669"/>
    <property type="project" value="InterPro"/>
</dbReference>
<dbReference type="PROSITE" id="PS51082">
    <property type="entry name" value="WH2"/>
    <property type="match status" value="1"/>
</dbReference>
<feature type="domain" description="WH2" evidence="4">
    <location>
        <begin position="355"/>
        <end position="377"/>
    </location>
</feature>
<gene>
    <name evidence="5" type="ORF">QYM36_005644</name>
</gene>
<feature type="compositionally biased region" description="Polar residues" evidence="3">
    <location>
        <begin position="23"/>
        <end position="34"/>
    </location>
</feature>
<evidence type="ECO:0000313" key="5">
    <source>
        <dbReference type="EMBL" id="KAK2718405.1"/>
    </source>
</evidence>